<dbReference type="Pfam" id="PF02517">
    <property type="entry name" value="Rce1-like"/>
    <property type="match status" value="1"/>
</dbReference>
<protein>
    <recommendedName>
        <fullName evidence="10">intramembrane prenyl-peptidase Rce1</fullName>
        <ecNumber evidence="10">3.4.26.1</ecNumber>
    </recommendedName>
</protein>
<comment type="catalytic activity">
    <reaction evidence="9">
        <text>Hydrolyzes the peptide bond -P2-(S-farnesyl or geranylgeranyl)C-P1'-P2'-P3'-COOH where P1' and P2' are amino acids with aliphatic sidechains and P3' is any C-terminal residue.</text>
        <dbReference type="EC" id="3.4.26.1"/>
    </reaction>
</comment>
<feature type="compositionally biased region" description="Low complexity" evidence="11">
    <location>
        <begin position="62"/>
        <end position="100"/>
    </location>
</feature>
<feature type="transmembrane region" description="Helical" evidence="12">
    <location>
        <begin position="1489"/>
        <end position="1509"/>
    </location>
</feature>
<dbReference type="PROSITE" id="PS50404">
    <property type="entry name" value="GST_NTER"/>
    <property type="match status" value="1"/>
</dbReference>
<keyword evidence="4 12" id="KW-0812">Transmembrane</keyword>
<keyword evidence="6" id="KW-0256">Endoplasmic reticulum</keyword>
<dbReference type="InterPro" id="IPR003675">
    <property type="entry name" value="Rce1/LyrA-like_dom"/>
</dbReference>
<dbReference type="InterPro" id="IPR036282">
    <property type="entry name" value="Glutathione-S-Trfase_C_sf"/>
</dbReference>
<dbReference type="InterPro" id="IPR004046">
    <property type="entry name" value="GST_C"/>
</dbReference>
<evidence type="ECO:0000256" key="9">
    <source>
        <dbReference type="ARBA" id="ARBA00047280"/>
    </source>
</evidence>
<sequence length="1527" mass="168830">MNAGQAKLGSLDPVAKLLFHRPEEGKDASHGFGMSPNSASARESGAGSLSPRHLPSPRRRAPPLASLQQELRQQPTLEHQQQQQQQQQQQPTTRTTPRQQSGSLWWTGGSLVGISALTPGCLAPSVGWIQSGPQTARVSRPWKEQELKDLKTIVEPPHVNRLRIAKRGPPPMEKVAAQEHTKVAEGLSTLSRLKTLQRSMASSKLAAAESNAGDEPTSADPSHLNALSTDQRKQSVESCDVLKPADQGSKEVEEVPSKLKSAIFGSFSRRVKLALASSALRKGSRGSSAAPTDTDPSKAVEIKRRRMGRRFFIQTELARQNDGLMKSVFSSWRESVQVRQRRDKQLNSKHSKQVHEAFMRQVHDGELEINCLGSVYRCIQELGLAGHSAAEHQKVRELCVEVLDLRGSGSQIEPNKKGQGMTESDLVLALLPSIRQSLEAMCAEELQRRLRQLPGNSDPEASAPVTDSQTNRRNSLATATTLWPLQPLDQCARAARLMGVDALLFVKTVKEIEAAKDPGGAKHEEPLKSALWKRARSMKPVAAPSYANDEEALADSIIFTLKQGQQPPQGPDFSAGRMVSLECCAEAAVRCREVVAKALRSKELGIQAELRLHDAKALALRPQLVEMYDCYSGLMELPGVKVEGHRKRDTVWPESGISRETVWLLLREMALCPVPGSRDFEQLHTYISELDEAVGEKFTFAAVLRVSEKMRRWEQAARHDELTTCFRAACREKAGSLSVAEAAQALAQAWVLPARREEQGDIMSMLAEASGEASDGRISQVAFQSLCLRAQERLYMMQYEAGFAHALGLGFSEADTHDMWEAYQSRAQLGSMEAKILARRRADGGEIGRQASFDQKDQQESQEQPTSQPPGASADTPAQRLEKANSNGPDFNRQASGEPDYPAVGIIVAPIFKSFVSSMSRRLPKPVPPDSGRRSAALGAAQFGGFHRKNASKWDSWTIRRALLLRLPSDYVCVKERDLRPRFSRCLLRSCLECCLSTSVSAAPAFQVTVSAFAEQLDLDREEILGNLGFRKYFPISGRAEPIRLALLLGKFQYYDQRIEGEEWEAKHKKGTPFGQLPILVVDGKQLSQTKAILRYIGKLSMHEGHYLYPQDPLQAAKVDEVMDAFDDLWILLAPTYRIEDAEQKAEARRRLFADGGEASAMVAIFEGILSQSSNGFAVPEAGFTVADLMYFSFLNVIRSGFVEGLDASIFKQYSKITKHKEMVANKPEISAYYADSQVSPLVAVLGSFSLSLIFVLSLYVWKFVGYEDKNRDAPGTIQRRFLSAILSCFCSALLVRLLARPAVDGEIGLSLPELLGLRCDGQLYACLSCLLLTAVLFVGPLVQHFTAVWDGEAEILSFPGGHWIMARNLILAPVTEEFVFRGCLVRLWVTASFPAPVIIFCSPFCFALAHTHHFIEIMRRTGHKKTALMQVAFQVFYTSLFGMYSTFLLMRTGSMLAVILAHTFCNHQGFPALGFFVSEHDSLYRHRLWLGALYLTGIVAFGVLMAPLTSGFTSTFWPAVNTPSTL</sequence>
<proteinExistence type="inferred from homology"/>
<keyword evidence="5" id="KW-0378">Hydrolase</keyword>
<evidence type="ECO:0000313" key="16">
    <source>
        <dbReference type="Proteomes" id="UP000626109"/>
    </source>
</evidence>
<feature type="domain" description="GST N-terminal" evidence="13">
    <location>
        <begin position="1027"/>
        <end position="1105"/>
    </location>
</feature>
<feature type="transmembrane region" description="Helical" evidence="12">
    <location>
        <begin position="1457"/>
        <end position="1477"/>
    </location>
</feature>
<feature type="domain" description="GST C-terminal" evidence="14">
    <location>
        <begin position="1112"/>
        <end position="1242"/>
    </location>
</feature>
<feature type="region of interest" description="Disordered" evidence="11">
    <location>
        <begin position="201"/>
        <end position="238"/>
    </location>
</feature>
<evidence type="ECO:0000259" key="14">
    <source>
        <dbReference type="PROSITE" id="PS50405"/>
    </source>
</evidence>
<feature type="compositionally biased region" description="Polar residues" evidence="11">
    <location>
        <begin position="884"/>
        <end position="895"/>
    </location>
</feature>
<comment type="caution">
    <text evidence="15">The sequence shown here is derived from an EMBL/GenBank/DDBJ whole genome shotgun (WGS) entry which is preliminary data.</text>
</comment>
<evidence type="ECO:0000256" key="1">
    <source>
        <dbReference type="ARBA" id="ARBA00004477"/>
    </source>
</evidence>
<evidence type="ECO:0000259" key="13">
    <source>
        <dbReference type="PROSITE" id="PS50404"/>
    </source>
</evidence>
<dbReference type="InterPro" id="IPR039731">
    <property type="entry name" value="Rce1"/>
</dbReference>
<evidence type="ECO:0000256" key="2">
    <source>
        <dbReference type="ARBA" id="ARBA00006897"/>
    </source>
</evidence>
<feature type="transmembrane region" description="Helical" evidence="12">
    <location>
        <begin position="1388"/>
        <end position="1411"/>
    </location>
</feature>
<evidence type="ECO:0000256" key="10">
    <source>
        <dbReference type="ARBA" id="ARBA00049729"/>
    </source>
</evidence>
<evidence type="ECO:0000256" key="7">
    <source>
        <dbReference type="ARBA" id="ARBA00022989"/>
    </source>
</evidence>
<feature type="region of interest" description="Disordered" evidence="11">
    <location>
        <begin position="852"/>
        <end position="898"/>
    </location>
</feature>
<evidence type="ECO:0000256" key="12">
    <source>
        <dbReference type="SAM" id="Phobius"/>
    </source>
</evidence>
<feature type="compositionally biased region" description="Low complexity" evidence="11">
    <location>
        <begin position="861"/>
        <end position="870"/>
    </location>
</feature>
<dbReference type="InterPro" id="IPR004045">
    <property type="entry name" value="Glutathione_S-Trfase_N"/>
</dbReference>
<feature type="region of interest" description="Disordered" evidence="11">
    <location>
        <begin position="452"/>
        <end position="473"/>
    </location>
</feature>
<dbReference type="GO" id="GO:0004222">
    <property type="term" value="F:metalloendopeptidase activity"/>
    <property type="evidence" value="ECO:0007669"/>
    <property type="project" value="InterPro"/>
</dbReference>
<dbReference type="CDD" id="cd03039">
    <property type="entry name" value="GST_N_Sigma_like"/>
    <property type="match status" value="1"/>
</dbReference>
<feature type="transmembrane region" description="Helical" evidence="12">
    <location>
        <begin position="1432"/>
        <end position="1451"/>
    </location>
</feature>
<accession>A0A813LU50</accession>
<dbReference type="SUPFAM" id="SSF52833">
    <property type="entry name" value="Thioredoxin-like"/>
    <property type="match status" value="1"/>
</dbReference>
<evidence type="ECO:0000256" key="5">
    <source>
        <dbReference type="ARBA" id="ARBA00022801"/>
    </source>
</evidence>
<evidence type="ECO:0000256" key="6">
    <source>
        <dbReference type="ARBA" id="ARBA00022824"/>
    </source>
</evidence>
<comment type="similarity">
    <text evidence="2">Belongs to the peptidase U48 family.</text>
</comment>
<evidence type="ECO:0000313" key="15">
    <source>
        <dbReference type="EMBL" id="CAE8733092.1"/>
    </source>
</evidence>
<dbReference type="InterPro" id="IPR010987">
    <property type="entry name" value="Glutathione-S-Trfase_C-like"/>
</dbReference>
<dbReference type="Gene3D" id="3.40.30.10">
    <property type="entry name" value="Glutaredoxin"/>
    <property type="match status" value="1"/>
</dbReference>
<dbReference type="Proteomes" id="UP000626109">
    <property type="component" value="Unassembled WGS sequence"/>
</dbReference>
<evidence type="ECO:0000256" key="8">
    <source>
        <dbReference type="ARBA" id="ARBA00023136"/>
    </source>
</evidence>
<name>A0A813LU50_POLGL</name>
<evidence type="ECO:0000256" key="4">
    <source>
        <dbReference type="ARBA" id="ARBA00022692"/>
    </source>
</evidence>
<feature type="transmembrane region" description="Helical" evidence="12">
    <location>
        <begin position="1323"/>
        <end position="1344"/>
    </location>
</feature>
<dbReference type="GO" id="GO:0005789">
    <property type="term" value="C:endoplasmic reticulum membrane"/>
    <property type="evidence" value="ECO:0007669"/>
    <property type="project" value="UniProtKB-SubCell"/>
</dbReference>
<organism evidence="15 16">
    <name type="scientific">Polarella glacialis</name>
    <name type="common">Dinoflagellate</name>
    <dbReference type="NCBI Taxonomy" id="89957"/>
    <lineage>
        <taxon>Eukaryota</taxon>
        <taxon>Sar</taxon>
        <taxon>Alveolata</taxon>
        <taxon>Dinophyceae</taxon>
        <taxon>Suessiales</taxon>
        <taxon>Suessiaceae</taxon>
        <taxon>Polarella</taxon>
    </lineage>
</organism>
<dbReference type="EMBL" id="CAJNNW010036282">
    <property type="protein sequence ID" value="CAE8733092.1"/>
    <property type="molecule type" value="Genomic_DNA"/>
</dbReference>
<feature type="transmembrane region" description="Helical" evidence="12">
    <location>
        <begin position="1242"/>
        <end position="1262"/>
    </location>
</feature>
<keyword evidence="7 12" id="KW-1133">Transmembrane helix</keyword>
<dbReference type="Pfam" id="PF02798">
    <property type="entry name" value="GST_N"/>
    <property type="match status" value="1"/>
</dbReference>
<dbReference type="InterPro" id="IPR040079">
    <property type="entry name" value="Glutathione_S-Trfase"/>
</dbReference>
<comment type="subcellular location">
    <subcellularLocation>
        <location evidence="1">Endoplasmic reticulum membrane</location>
        <topology evidence="1">Multi-pass membrane protein</topology>
    </subcellularLocation>
</comment>
<reference evidence="15" key="1">
    <citation type="submission" date="2021-02" db="EMBL/GenBank/DDBJ databases">
        <authorList>
            <person name="Dougan E. K."/>
            <person name="Rhodes N."/>
            <person name="Thang M."/>
            <person name="Chan C."/>
        </authorList>
    </citation>
    <scope>NUCLEOTIDE SEQUENCE</scope>
</reference>
<keyword evidence="3" id="KW-0645">Protease</keyword>
<dbReference type="PROSITE" id="PS50405">
    <property type="entry name" value="GST_CTER"/>
    <property type="match status" value="1"/>
</dbReference>
<feature type="region of interest" description="Disordered" evidence="11">
    <location>
        <begin position="19"/>
        <end position="104"/>
    </location>
</feature>
<dbReference type="Gene3D" id="1.20.1050.10">
    <property type="match status" value="1"/>
</dbReference>
<dbReference type="Pfam" id="PF14497">
    <property type="entry name" value="GST_C_3"/>
    <property type="match status" value="1"/>
</dbReference>
<evidence type="ECO:0000256" key="3">
    <source>
        <dbReference type="ARBA" id="ARBA00022670"/>
    </source>
</evidence>
<gene>
    <name evidence="15" type="ORF">PGLA2088_LOCUS46680</name>
</gene>
<dbReference type="EC" id="3.4.26.1" evidence="10"/>
<dbReference type="SUPFAM" id="SSF47616">
    <property type="entry name" value="GST C-terminal domain-like"/>
    <property type="match status" value="1"/>
</dbReference>
<dbReference type="InterPro" id="IPR036249">
    <property type="entry name" value="Thioredoxin-like_sf"/>
</dbReference>
<feature type="compositionally biased region" description="Basic and acidic residues" evidence="11">
    <location>
        <begin position="20"/>
        <end position="29"/>
    </location>
</feature>
<evidence type="ECO:0000256" key="11">
    <source>
        <dbReference type="SAM" id="MobiDB-lite"/>
    </source>
</evidence>
<dbReference type="PANTHER" id="PTHR13046">
    <property type="entry name" value="PROTEASE U48 CAAX PRENYL PROTEASE RCE1"/>
    <property type="match status" value="1"/>
</dbReference>
<dbReference type="GO" id="GO:0071586">
    <property type="term" value="P:CAAX-box protein processing"/>
    <property type="evidence" value="ECO:0007669"/>
    <property type="project" value="InterPro"/>
</dbReference>
<keyword evidence="8 12" id="KW-0472">Membrane</keyword>
<dbReference type="PANTHER" id="PTHR13046:SF0">
    <property type="entry name" value="CAAX PRENYL PROTEASE 2"/>
    <property type="match status" value="1"/>
</dbReference>
<dbReference type="SFLD" id="SFLDS00019">
    <property type="entry name" value="Glutathione_Transferase_(cytos"/>
    <property type="match status" value="1"/>
</dbReference>